<keyword evidence="1" id="KW-0378">Hydrolase</keyword>
<dbReference type="InterPro" id="IPR041679">
    <property type="entry name" value="DNA2/NAM7-like_C"/>
</dbReference>
<sequence>MLMAAYHKFESIPPNLHLLCPKVEDLDEEDYDEPDEPGGITIAEKHRRIQEGKERLTISYQLCLLLGLSEEQAGNWIKVWAERLNEFLTKCSHCTRNWHSGRAPFLKLVLDMFDDNVRGIMEERLNSFDKGRIDRGLQQAEKILRENGPMAAAKLARINIAAVLGLFEALCSMPYLSSPENRVVFNYVFEMTQQKKPLRMQGGIIPTMCHFLFDPNEYRNRFARTAWENTPPQSLSQETWDWAVHDNLAEAILDASYARGVPTAAKIILFWQGFLLILNTLSEERIIHSLRAMEVQPSVYLLALDHTRTDSEQALALVMKGLRALMERSPKAFWAAYDQVTPNMLAETIFVSPAFRPMLAQSLAPEMMVQEGDTVTPALAAWVEAFVSSLSVNRRTELCEYLLRHLFDNFRLDQSFTRDGQATCTLAGLKALRVTLDGFLDSRAKVDAGTSLIYINTIINLVVKYNDVIIQAAELRPDDRYNVGLSTTAVSVIHSALALDSKAIRVEWNGIHEAGTVQQTLERQSGELWHSFTEMLWPGRVELAKAMLMAIMPLRSIEQFKPARGQTLEDGPKKKFNEKFLKTAGAIGMMLRRLSDFNPADLHMFCADTASQTIHPIVASLIHGEDVIREAGTDLIKAVTGETARSDAVDKMLLEYFSGFLDAFSGAVRVMTVDKDSNNPWTPMYPILQLSQDIVNGLCDTSFGLLRSKNLSQAELGAVKRWWDIEWQCIGYSFKTIRFWHEKIDKRTLEDFFRTTMELADKCLAQDGLMASALSHRPTATGSSQGEEWSSDSTSAAMREVLEAPRQSLLGIVQMMQVRDQYLLSLTVDALVKLLRRLREQDMPLPRQPVAIINNCCKKNERGEYVIKTNMSDTQRVDVLRALGVDTEDTEDEVQYLGGRTTVGQKPLSSADKAKKQSKLDFSKAELKAVPRTNRDDVLDLTSSVEKKRSTLDAIKARQASKPDQKALLATQASIKESRLKAKAEKEKRDAEMIAKARALRAPTTIIPGEGSGLQSISGVTGKDHSLAQKDQIMVGSSSEEEDDESDDDDMLLNRGKAGQGAVDDSARRQQRMLLAERRPIKKTKLQRSAKDMRARLIPPMDVLHQAILEWDIFHEGNDPPNGVKCSKVASTYVSPREYKETFLPLLIYEAWRSFVTDKDETTSKPFGIKVINRMSVDRFLEVTTSMPAAANKDRNLAEGDILIISKGSDPLKQSDMPHCLARIWKTTYKRESLEVVYRLSGKNNQILPVLLPGAEFFAVKITNMTTIEREYAALESLQYYDLMDEILKAQPSPFLNFGDQAVQDVMKNYDLNPNQAKAILNAKENDGFTLIQGPPGTGKTKTIVAMVGALLTGVLKSSSNAVAITRPTGDTGPSRGQTTSKKLLVCAPSNAAVDELVLRLKAGVKTTNGTFHKIDVLRLGRSDAINAAVKDVTLDELVKARMNAEIEKNGNVSEREKMHQEAGEIKQKLADLRPQLEAARDSADRAPYLRLQREFDELKRRQAHIGAKIDAAKDGGNTYAREVEIKRRQVQQEILDKAQVLCATLSGSGHEMFKNLNVEFETVIIDEAAQCVELSALIPLKYGCCKCILVGDPKQLPPTVLSQSAARFGYDQSLFVRMQQNHPGDVHLLDRQYRMHPEISLFPSQEFYEGRLEDGADMARLRLQPWHQSNLLSPYRFFDVRGVQERGQKGQSLVNVEELKVALQLYHRFRTDFADLDLKGKIGIITPYKAQLFALRQRFTEKYGEGITEVIEFNTTDAFQGRECEIIIFSCVRASPSGGIGFMTDIRRMNVGLTRARSSLWILGDSRALVQGEYWSKLIEDAKRRNLYTSGDVLAMLRRPSTRGHQLPSSLAPTPSRSNSSTPRVSTPVPAPNGEVVSTDSDVEMKDAPSMPATKSPPRTSSHPEQRPNDLAASNLAAEKTPIAQTNAASGERPESRQESLANMGGFDARGQASAASPRDVQRPVIHTSTERELGTTQPKKRSLDSADSSNPATKRILNAPSILSRAPKAPKLHKDPKPPTDPSAMEVLGLVPPQRPPPNPSHNPSFNKAPPSGPSSSRPSNRPPPPPASGPMRPNNPLKRRPAADPFIRKKPNKR</sequence>
<feature type="compositionally biased region" description="Acidic residues" evidence="2">
    <location>
        <begin position="1039"/>
        <end position="1051"/>
    </location>
</feature>
<organism evidence="7 8">
    <name type="scientific">Phialemonium thermophilum</name>
    <dbReference type="NCBI Taxonomy" id="223376"/>
    <lineage>
        <taxon>Eukaryota</taxon>
        <taxon>Fungi</taxon>
        <taxon>Dikarya</taxon>
        <taxon>Ascomycota</taxon>
        <taxon>Pezizomycotina</taxon>
        <taxon>Sordariomycetes</taxon>
        <taxon>Sordariomycetidae</taxon>
        <taxon>Cephalothecales</taxon>
        <taxon>Cephalothecaceae</taxon>
        <taxon>Phialemonium</taxon>
    </lineage>
</organism>
<dbReference type="CDD" id="cd18808">
    <property type="entry name" value="SF1_C_Upf1"/>
    <property type="match status" value="1"/>
</dbReference>
<keyword evidence="1" id="KW-0547">Nucleotide-binding</keyword>
<dbReference type="InterPro" id="IPR024481">
    <property type="entry name" value="Helicase_Sen1_N"/>
</dbReference>
<dbReference type="Pfam" id="PF13087">
    <property type="entry name" value="AAA_12"/>
    <property type="match status" value="1"/>
</dbReference>
<dbReference type="Pfam" id="PF23576">
    <property type="entry name" value="SEN1_barrel"/>
    <property type="match status" value="1"/>
</dbReference>
<dbReference type="Pfam" id="PF12726">
    <property type="entry name" value="SEN1_N"/>
    <property type="match status" value="1"/>
</dbReference>
<protein>
    <submittedName>
        <fullName evidence="7">Uncharacterized protein</fullName>
    </submittedName>
</protein>
<feature type="domain" description="Helicase Sen1 N-terminal" evidence="3">
    <location>
        <begin position="80"/>
        <end position="828"/>
    </location>
</feature>
<feature type="region of interest" description="Disordered" evidence="2">
    <location>
        <begin position="1839"/>
        <end position="2097"/>
    </location>
</feature>
<dbReference type="Proteomes" id="UP001586593">
    <property type="component" value="Unassembled WGS sequence"/>
</dbReference>
<dbReference type="Pfam" id="PF13086">
    <property type="entry name" value="AAA_11"/>
    <property type="match status" value="1"/>
</dbReference>
<gene>
    <name evidence="7" type="ORF">VTK73DRAFT_2492</name>
</gene>
<dbReference type="PANTHER" id="PTHR10887:SF495">
    <property type="entry name" value="HELICASE SENATAXIN ISOFORM X1-RELATED"/>
    <property type="match status" value="1"/>
</dbReference>
<evidence type="ECO:0000256" key="1">
    <source>
        <dbReference type="ARBA" id="ARBA00022806"/>
    </source>
</evidence>
<feature type="compositionally biased region" description="Low complexity" evidence="2">
    <location>
        <begin position="1853"/>
        <end position="1869"/>
    </location>
</feature>
<dbReference type="CDD" id="cd18042">
    <property type="entry name" value="DEXXQc_SETX"/>
    <property type="match status" value="1"/>
</dbReference>
<evidence type="ECO:0000313" key="8">
    <source>
        <dbReference type="Proteomes" id="UP001586593"/>
    </source>
</evidence>
<evidence type="ECO:0000256" key="2">
    <source>
        <dbReference type="SAM" id="MobiDB-lite"/>
    </source>
</evidence>
<evidence type="ECO:0000259" key="3">
    <source>
        <dbReference type="Pfam" id="PF12726"/>
    </source>
</evidence>
<evidence type="ECO:0000259" key="6">
    <source>
        <dbReference type="Pfam" id="PF23576"/>
    </source>
</evidence>
<evidence type="ECO:0000313" key="7">
    <source>
        <dbReference type="EMBL" id="KAL1882083.1"/>
    </source>
</evidence>
<accession>A0ABR3Y1C1</accession>
<name>A0ABR3Y1C1_9PEZI</name>
<reference evidence="7 8" key="1">
    <citation type="journal article" date="2024" name="Commun. Biol.">
        <title>Comparative genomic analysis of thermophilic fungi reveals convergent evolutionary adaptations and gene losses.</title>
        <authorList>
            <person name="Steindorff A.S."/>
            <person name="Aguilar-Pontes M.V."/>
            <person name="Robinson A.J."/>
            <person name="Andreopoulos B."/>
            <person name="LaButti K."/>
            <person name="Kuo A."/>
            <person name="Mondo S."/>
            <person name="Riley R."/>
            <person name="Otillar R."/>
            <person name="Haridas S."/>
            <person name="Lipzen A."/>
            <person name="Grimwood J."/>
            <person name="Schmutz J."/>
            <person name="Clum A."/>
            <person name="Reid I.D."/>
            <person name="Moisan M.C."/>
            <person name="Butler G."/>
            <person name="Nguyen T.T.M."/>
            <person name="Dewar K."/>
            <person name="Conant G."/>
            <person name="Drula E."/>
            <person name="Henrissat B."/>
            <person name="Hansel C."/>
            <person name="Singer S."/>
            <person name="Hutchinson M.I."/>
            <person name="de Vries R.P."/>
            <person name="Natvig D.O."/>
            <person name="Powell A.J."/>
            <person name="Tsang A."/>
            <person name="Grigoriev I.V."/>
        </authorList>
    </citation>
    <scope>NUCLEOTIDE SEQUENCE [LARGE SCALE GENOMIC DNA]</scope>
    <source>
        <strain evidence="7 8">ATCC 24622</strain>
    </source>
</reference>
<dbReference type="SUPFAM" id="SSF52540">
    <property type="entry name" value="P-loop containing nucleoside triphosphate hydrolases"/>
    <property type="match status" value="1"/>
</dbReference>
<dbReference type="InterPro" id="IPR027417">
    <property type="entry name" value="P-loop_NTPase"/>
</dbReference>
<proteinExistence type="predicted"/>
<feature type="domain" description="Helicase SEN1 beta-barrel" evidence="6">
    <location>
        <begin position="1163"/>
        <end position="1262"/>
    </location>
</feature>
<keyword evidence="8" id="KW-1185">Reference proteome</keyword>
<dbReference type="InterPro" id="IPR056474">
    <property type="entry name" value="SEN1_barrel"/>
</dbReference>
<feature type="domain" description="DNA2/NAM7 helicase helicase" evidence="4">
    <location>
        <begin position="1312"/>
        <end position="1604"/>
    </location>
</feature>
<dbReference type="InterPro" id="IPR045055">
    <property type="entry name" value="DNA2/NAM7-like"/>
</dbReference>
<feature type="region of interest" description="Disordered" evidence="2">
    <location>
        <begin position="1034"/>
        <end position="1067"/>
    </location>
</feature>
<dbReference type="PANTHER" id="PTHR10887">
    <property type="entry name" value="DNA2/NAM7 HELICASE FAMILY"/>
    <property type="match status" value="1"/>
</dbReference>
<keyword evidence="1" id="KW-0067">ATP-binding</keyword>
<dbReference type="EMBL" id="JAZHXJ010000017">
    <property type="protein sequence ID" value="KAL1882083.1"/>
    <property type="molecule type" value="Genomic_DNA"/>
</dbReference>
<comment type="caution">
    <text evidence="7">The sequence shown here is derived from an EMBL/GenBank/DDBJ whole genome shotgun (WGS) entry which is preliminary data.</text>
</comment>
<dbReference type="InterPro" id="IPR047187">
    <property type="entry name" value="SF1_C_Upf1"/>
</dbReference>
<evidence type="ECO:0000259" key="5">
    <source>
        <dbReference type="Pfam" id="PF13087"/>
    </source>
</evidence>
<dbReference type="InterPro" id="IPR041677">
    <property type="entry name" value="DNA2/NAM7_AAA_11"/>
</dbReference>
<evidence type="ECO:0000259" key="4">
    <source>
        <dbReference type="Pfam" id="PF13086"/>
    </source>
</evidence>
<keyword evidence="1" id="KW-0347">Helicase</keyword>
<dbReference type="Gene3D" id="3.40.50.300">
    <property type="entry name" value="P-loop containing nucleotide triphosphate hydrolases"/>
    <property type="match status" value="2"/>
</dbReference>
<feature type="domain" description="DNA2/NAM7 helicase-like C-terminal" evidence="5">
    <location>
        <begin position="1611"/>
        <end position="1807"/>
    </location>
</feature>